<dbReference type="AlphaFoldDB" id="A0A1L8D0S1"/>
<accession>A0A1L8D0S1</accession>
<dbReference type="Proteomes" id="UP000187338">
    <property type="component" value="Unassembled WGS sequence"/>
</dbReference>
<dbReference type="EMBL" id="BDJL01000017">
    <property type="protein sequence ID" value="GAV24786.1"/>
    <property type="molecule type" value="Genomic_DNA"/>
</dbReference>
<sequence>MREVEKMPKWFLKRESGTKNYLLKLKDILIRLPYEKKVTGIEAIGWRWQAKFED</sequence>
<evidence type="ECO:0000313" key="2">
    <source>
        <dbReference type="Proteomes" id="UP000187338"/>
    </source>
</evidence>
<evidence type="ECO:0000313" key="1">
    <source>
        <dbReference type="EMBL" id="GAV24786.1"/>
    </source>
</evidence>
<dbReference type="STRING" id="661089.ciss_07190"/>
<name>A0A1L8D0S1_9THEO</name>
<reference evidence="2" key="1">
    <citation type="submission" date="2016-12" db="EMBL/GenBank/DDBJ databases">
        <title>Draft Genome Sequences od Carboxydothermus pertinax and islandicus, Hydrogenogenic Carboxydotrophic Bacteria.</title>
        <authorList>
            <person name="Fukuyama Y."/>
            <person name="Ohmae K."/>
            <person name="Yoneda Y."/>
            <person name="Yoshida T."/>
            <person name="Sako Y."/>
        </authorList>
    </citation>
    <scope>NUCLEOTIDE SEQUENCE [LARGE SCALE GENOMIC DNA]</scope>
    <source>
        <strain evidence="2">SET</strain>
    </source>
</reference>
<comment type="caution">
    <text evidence="1">The sequence shown here is derived from an EMBL/GenBank/DDBJ whole genome shotgun (WGS) entry which is preliminary data.</text>
</comment>
<keyword evidence="2" id="KW-1185">Reference proteome</keyword>
<organism evidence="1 2">
    <name type="scientific">Carboxydothermus islandicus</name>
    <dbReference type="NCBI Taxonomy" id="661089"/>
    <lineage>
        <taxon>Bacteria</taxon>
        <taxon>Bacillati</taxon>
        <taxon>Bacillota</taxon>
        <taxon>Clostridia</taxon>
        <taxon>Thermoanaerobacterales</taxon>
        <taxon>Thermoanaerobacteraceae</taxon>
        <taxon>Carboxydothermus</taxon>
    </lineage>
</organism>
<proteinExistence type="predicted"/>
<gene>
    <name evidence="1" type="ORF">ciss_07190</name>
</gene>
<protein>
    <submittedName>
        <fullName evidence="1">Uncharacterized protein</fullName>
    </submittedName>
</protein>